<evidence type="ECO:0000259" key="9">
    <source>
        <dbReference type="PROSITE" id="PS50126"/>
    </source>
</evidence>
<dbReference type="Pfam" id="PF17876">
    <property type="entry name" value="CSD2"/>
    <property type="match status" value="1"/>
</dbReference>
<evidence type="ECO:0000256" key="1">
    <source>
        <dbReference type="ARBA" id="ARBA00001849"/>
    </source>
</evidence>
<dbReference type="SUPFAM" id="SSF50249">
    <property type="entry name" value="Nucleic acid-binding proteins"/>
    <property type="match status" value="2"/>
</dbReference>
<protein>
    <recommendedName>
        <fullName evidence="7">Ribonuclease R</fullName>
        <shortName evidence="7">RNase R</shortName>
        <ecNumber evidence="7">3.1.13.1</ecNumber>
    </recommendedName>
</protein>
<evidence type="ECO:0000256" key="7">
    <source>
        <dbReference type="HAMAP-Rule" id="MF_01895"/>
    </source>
</evidence>
<dbReference type="HAMAP" id="MF_01895">
    <property type="entry name" value="RNase_R"/>
    <property type="match status" value="1"/>
</dbReference>
<dbReference type="GO" id="GO:0005829">
    <property type="term" value="C:cytosol"/>
    <property type="evidence" value="ECO:0007669"/>
    <property type="project" value="TreeGrafter"/>
</dbReference>
<dbReference type="Pfam" id="PF00575">
    <property type="entry name" value="S1"/>
    <property type="match status" value="1"/>
</dbReference>
<evidence type="ECO:0000256" key="3">
    <source>
        <dbReference type="ARBA" id="ARBA00022722"/>
    </source>
</evidence>
<proteinExistence type="inferred from homology"/>
<dbReference type="AlphaFoldDB" id="A0A1N7NFT4"/>
<comment type="function">
    <text evidence="7">3'-5' exoribonuclease that releases 5'-nucleoside monophosphates and is involved in maturation of structured RNAs.</text>
</comment>
<dbReference type="PANTHER" id="PTHR23355:SF9">
    <property type="entry name" value="DIS3-LIKE EXONUCLEASE 2"/>
    <property type="match status" value="1"/>
</dbReference>
<evidence type="ECO:0000256" key="8">
    <source>
        <dbReference type="SAM" id="MobiDB-lite"/>
    </source>
</evidence>
<organism evidence="10 11">
    <name type="scientific">Insolitispirillum peregrinum</name>
    <dbReference type="NCBI Taxonomy" id="80876"/>
    <lineage>
        <taxon>Bacteria</taxon>
        <taxon>Pseudomonadati</taxon>
        <taxon>Pseudomonadota</taxon>
        <taxon>Alphaproteobacteria</taxon>
        <taxon>Rhodospirillales</taxon>
        <taxon>Novispirillaceae</taxon>
        <taxon>Insolitispirillum</taxon>
    </lineage>
</organism>
<dbReference type="SMART" id="SM00955">
    <property type="entry name" value="RNB"/>
    <property type="match status" value="1"/>
</dbReference>
<comment type="subcellular location">
    <subcellularLocation>
        <location evidence="7">Cytoplasm</location>
    </subcellularLocation>
</comment>
<dbReference type="SMART" id="SM00316">
    <property type="entry name" value="S1"/>
    <property type="match status" value="1"/>
</dbReference>
<dbReference type="RefSeq" id="WP_076401024.1">
    <property type="nucleotide sequence ID" value="NZ_FTOA01000005.1"/>
</dbReference>
<keyword evidence="3 7" id="KW-0540">Nuclease</keyword>
<dbReference type="EMBL" id="FTOA01000005">
    <property type="protein sequence ID" value="SIS97039.1"/>
    <property type="molecule type" value="Genomic_DNA"/>
</dbReference>
<evidence type="ECO:0000313" key="10">
    <source>
        <dbReference type="EMBL" id="SIS97039.1"/>
    </source>
</evidence>
<dbReference type="Gene3D" id="2.40.50.140">
    <property type="entry name" value="Nucleic acid-binding proteins"/>
    <property type="match status" value="1"/>
</dbReference>
<dbReference type="PROSITE" id="PS50126">
    <property type="entry name" value="S1"/>
    <property type="match status" value="1"/>
</dbReference>
<feature type="domain" description="S1 motif" evidence="9">
    <location>
        <begin position="636"/>
        <end position="717"/>
    </location>
</feature>
<dbReference type="STRING" id="80876.SAMN05421779_10582"/>
<evidence type="ECO:0000313" key="11">
    <source>
        <dbReference type="Proteomes" id="UP000185678"/>
    </source>
</evidence>
<evidence type="ECO:0000256" key="2">
    <source>
        <dbReference type="ARBA" id="ARBA00022490"/>
    </source>
</evidence>
<comment type="similarity">
    <text evidence="7">Belongs to the RNR ribonuclease family. RNase R subfamily.</text>
</comment>
<keyword evidence="2 7" id="KW-0963">Cytoplasm</keyword>
<dbReference type="InterPro" id="IPR012340">
    <property type="entry name" value="NA-bd_OB-fold"/>
</dbReference>
<dbReference type="InterPro" id="IPR003029">
    <property type="entry name" value="S1_domain"/>
</dbReference>
<name>A0A1N7NFT4_9PROT</name>
<dbReference type="InterPro" id="IPR022966">
    <property type="entry name" value="RNase_II/R_CS"/>
</dbReference>
<feature type="region of interest" description="Disordered" evidence="8">
    <location>
        <begin position="719"/>
        <end position="821"/>
    </location>
</feature>
<keyword evidence="5 7" id="KW-0269">Exonuclease</keyword>
<sequence>MKKHTPKIIPLPTKAQVLEFILESPGKVGKREISRAFNLNAEQRPMLRQIMKDLEQEGSIQRGHKRKVHKPGLLPEVAVLEITGADAEGELLARPLNWHPEDPEARDMPPPRIYVLPVRQGLSAVGIGDKILARLQATGDYSYEARVLKALASAPARVLGMLDTGVNGLLLRPTDKRDKQDYLVARGDAGTAGPGDLVEAELLPGRRFGLRQAKVTENLGSMGNPKAVSLVAIHSHGIPCQFAQDALEQAEQAKGVTELGTRADLRDIPLVTIDGSDARDFDDAVWAEPSEDGGWHCLVAIADVAHYVQTGDALDQTAYERGNSVYFPDRVVPMLPEKLSNGWCSLRPDEDRPCMAVHFWIDAEGRKIRHQFVRGLMRSVARLTYEQVQAAIEGVPDLAVAPLMDSVIGPLYGAYKALRAYRDERGALNIEIPERKVLIGEKGEVLGIVPRTSLDSHKLIEEFMVTANVCAAETLEQHHTPCMYRVHDEPTLERVDSLREFLKSLNLTIATGALRAQNFNSVLARVKDTPNEHLVNQVVLRTQAQALYGPENRGHFGLGLHRYAHFTSPIRRYADLLVHRALIRALKLGPEGLQDEQGNELEAIGEHISMTERRAAAAERDAIERYTTQFLADRVGATFAGRISSATRFGLFVELDETGASGLVPISTLPDDFYVHEEARHALVGRKGRREFQVGQRVTVIMRQADPVTGGMLFELVPNGTMRPAARPPKSSPFDRSYGDDDEGDGIERPSSLGRKPRGDRVEEEEGPRKHFTPLRVGGVKNKAFNKTGGKKLERAGKKRVVRFEPGTTGRRKKDAGTTES</sequence>
<evidence type="ECO:0000256" key="5">
    <source>
        <dbReference type="ARBA" id="ARBA00022839"/>
    </source>
</evidence>
<dbReference type="Proteomes" id="UP000185678">
    <property type="component" value="Unassembled WGS sequence"/>
</dbReference>
<evidence type="ECO:0000256" key="4">
    <source>
        <dbReference type="ARBA" id="ARBA00022801"/>
    </source>
</evidence>
<dbReference type="NCBIfam" id="TIGR00358">
    <property type="entry name" value="3_prime_RNase"/>
    <property type="match status" value="1"/>
</dbReference>
<dbReference type="GO" id="GO:0003723">
    <property type="term" value="F:RNA binding"/>
    <property type="evidence" value="ECO:0007669"/>
    <property type="project" value="UniProtKB-UniRule"/>
</dbReference>
<comment type="catalytic activity">
    <reaction evidence="1 7">
        <text>Exonucleolytic cleavage in the 3'- to 5'-direction to yield nucleoside 5'-phosphates.</text>
        <dbReference type="EC" id="3.1.13.1"/>
    </reaction>
</comment>
<dbReference type="InterPro" id="IPR001900">
    <property type="entry name" value="RNase_II/R"/>
</dbReference>
<dbReference type="Pfam" id="PF00773">
    <property type="entry name" value="RNB"/>
    <property type="match status" value="1"/>
</dbReference>
<keyword evidence="11" id="KW-1185">Reference proteome</keyword>
<dbReference type="GO" id="GO:0008859">
    <property type="term" value="F:exoribonuclease II activity"/>
    <property type="evidence" value="ECO:0007669"/>
    <property type="project" value="UniProtKB-UniRule"/>
</dbReference>
<dbReference type="InterPro" id="IPR050180">
    <property type="entry name" value="RNR_Ribonuclease"/>
</dbReference>
<dbReference type="CDD" id="cd04471">
    <property type="entry name" value="S1_RNase_R"/>
    <property type="match status" value="1"/>
</dbReference>
<dbReference type="InterPro" id="IPR040476">
    <property type="entry name" value="CSD2"/>
</dbReference>
<dbReference type="EC" id="3.1.13.1" evidence="7"/>
<dbReference type="InterPro" id="IPR011805">
    <property type="entry name" value="RNase_R"/>
</dbReference>
<keyword evidence="4 7" id="KW-0378">Hydrolase</keyword>
<keyword evidence="6 7" id="KW-0694">RNA-binding</keyword>
<dbReference type="GO" id="GO:0006402">
    <property type="term" value="P:mRNA catabolic process"/>
    <property type="evidence" value="ECO:0007669"/>
    <property type="project" value="TreeGrafter"/>
</dbReference>
<dbReference type="OrthoDB" id="9764149at2"/>
<reference evidence="10 11" key="1">
    <citation type="submission" date="2017-01" db="EMBL/GenBank/DDBJ databases">
        <authorList>
            <person name="Mah S.A."/>
            <person name="Swanson W.J."/>
            <person name="Moy G.W."/>
            <person name="Vacquier V.D."/>
        </authorList>
    </citation>
    <scope>NUCLEOTIDE SEQUENCE [LARGE SCALE GENOMIC DNA]</scope>
    <source>
        <strain evidence="10 11">DSM 11589</strain>
    </source>
</reference>
<gene>
    <name evidence="7" type="primary">rnr</name>
    <name evidence="10" type="ORF">SAMN05421779_10582</name>
</gene>
<dbReference type="NCBIfam" id="TIGR02063">
    <property type="entry name" value="RNase_R"/>
    <property type="match status" value="1"/>
</dbReference>
<dbReference type="PANTHER" id="PTHR23355">
    <property type="entry name" value="RIBONUCLEASE"/>
    <property type="match status" value="1"/>
</dbReference>
<accession>A0A1N7NFT4</accession>
<dbReference type="InterPro" id="IPR004476">
    <property type="entry name" value="RNase_II/RNase_R"/>
</dbReference>
<evidence type="ECO:0000256" key="6">
    <source>
        <dbReference type="ARBA" id="ARBA00022884"/>
    </source>
</evidence>
<dbReference type="PROSITE" id="PS01175">
    <property type="entry name" value="RIBONUCLEASE_II"/>
    <property type="match status" value="1"/>
</dbReference>